<evidence type="ECO:0000256" key="6">
    <source>
        <dbReference type="ARBA" id="ARBA00022859"/>
    </source>
</evidence>
<dbReference type="GO" id="GO:0005783">
    <property type="term" value="C:endoplasmic reticulum"/>
    <property type="evidence" value="ECO:0007669"/>
    <property type="project" value="UniProtKB-SubCell"/>
</dbReference>
<keyword evidence="13" id="KW-1185">Reference proteome</keyword>
<evidence type="ECO:0000256" key="7">
    <source>
        <dbReference type="ARBA" id="ARBA00023186"/>
    </source>
</evidence>
<dbReference type="GeneTree" id="ENSGT00390000014072"/>
<feature type="chain" id="PRO_5025558385" description="Protein canopy homolog 3" evidence="10">
    <location>
        <begin position="19"/>
        <end position="282"/>
    </location>
</feature>
<accession>A0A671TNH1</accession>
<dbReference type="AlphaFoldDB" id="A0A671TNH1"/>
<evidence type="ECO:0000256" key="4">
    <source>
        <dbReference type="ARBA" id="ARBA00022729"/>
    </source>
</evidence>
<dbReference type="OMA" id="GQDKACL"/>
<name>A0A671TNH1_SPAAU</name>
<dbReference type="PANTHER" id="PTHR15382">
    <property type="entry name" value="CTG4A-RELATED"/>
    <property type="match status" value="1"/>
</dbReference>
<keyword evidence="3" id="KW-0399">Innate immunity</keyword>
<organism evidence="12 13">
    <name type="scientific">Sparus aurata</name>
    <name type="common">Gilthead sea bream</name>
    <dbReference type="NCBI Taxonomy" id="8175"/>
    <lineage>
        <taxon>Eukaryota</taxon>
        <taxon>Metazoa</taxon>
        <taxon>Chordata</taxon>
        <taxon>Craniata</taxon>
        <taxon>Vertebrata</taxon>
        <taxon>Euteleostomi</taxon>
        <taxon>Actinopterygii</taxon>
        <taxon>Neopterygii</taxon>
        <taxon>Teleostei</taxon>
        <taxon>Neoteleostei</taxon>
        <taxon>Acanthomorphata</taxon>
        <taxon>Eupercaria</taxon>
        <taxon>Spariformes</taxon>
        <taxon>Sparidae</taxon>
        <taxon>Sparus</taxon>
    </lineage>
</organism>
<feature type="compositionally biased region" description="Basic and acidic residues" evidence="9">
    <location>
        <begin position="224"/>
        <end position="237"/>
    </location>
</feature>
<feature type="signal peptide" evidence="10">
    <location>
        <begin position="1"/>
        <end position="18"/>
    </location>
</feature>
<protein>
    <recommendedName>
        <fullName evidence="8">Protein canopy homolog 3</fullName>
    </recommendedName>
</protein>
<dbReference type="GeneID" id="115590478"/>
<evidence type="ECO:0000256" key="10">
    <source>
        <dbReference type="SAM" id="SignalP"/>
    </source>
</evidence>
<evidence type="ECO:0000256" key="1">
    <source>
        <dbReference type="ARBA" id="ARBA00004240"/>
    </source>
</evidence>
<evidence type="ECO:0000256" key="5">
    <source>
        <dbReference type="ARBA" id="ARBA00022824"/>
    </source>
</evidence>
<keyword evidence="5" id="KW-0256">Endoplasmic reticulum</keyword>
<dbReference type="GO" id="GO:0045087">
    <property type="term" value="P:innate immune response"/>
    <property type="evidence" value="ECO:0007669"/>
    <property type="project" value="UniProtKB-KW"/>
</dbReference>
<dbReference type="InParanoid" id="A0A671TNH1"/>
<dbReference type="Pfam" id="PF11938">
    <property type="entry name" value="DUF3456"/>
    <property type="match status" value="1"/>
</dbReference>
<keyword evidence="7" id="KW-0143">Chaperone</keyword>
<feature type="compositionally biased region" description="Basic residues" evidence="9">
    <location>
        <begin position="238"/>
        <end position="253"/>
    </location>
</feature>
<gene>
    <name evidence="12" type="primary">CNPY3</name>
    <name evidence="12" type="synonym">cnpy3</name>
</gene>
<evidence type="ECO:0000256" key="2">
    <source>
        <dbReference type="ARBA" id="ARBA00007285"/>
    </source>
</evidence>
<evidence type="ECO:0000313" key="13">
    <source>
        <dbReference type="Proteomes" id="UP000472265"/>
    </source>
</evidence>
<dbReference type="RefSeq" id="XP_030287701.1">
    <property type="nucleotide sequence ID" value="XM_030431841.1"/>
</dbReference>
<reference evidence="12" key="2">
    <citation type="submission" date="2025-08" db="UniProtKB">
        <authorList>
            <consortium name="Ensembl"/>
        </authorList>
    </citation>
    <scope>IDENTIFICATION</scope>
</reference>
<dbReference type="Proteomes" id="UP000472265">
    <property type="component" value="Chromosome 10"/>
</dbReference>
<dbReference type="OrthoDB" id="6020060at2759"/>
<keyword evidence="6" id="KW-0391">Immunity</keyword>
<comment type="subcellular location">
    <subcellularLocation>
        <location evidence="1">Endoplasmic reticulum</location>
    </subcellularLocation>
</comment>
<reference evidence="12" key="1">
    <citation type="submission" date="2021-04" db="EMBL/GenBank/DDBJ databases">
        <authorList>
            <consortium name="Wellcome Sanger Institute Data Sharing"/>
        </authorList>
    </citation>
    <scope>NUCLEOTIDE SEQUENCE [LARGE SCALE GENOMIC DNA]</scope>
</reference>
<evidence type="ECO:0000313" key="12">
    <source>
        <dbReference type="Ensembl" id="ENSSAUP00010002951.1"/>
    </source>
</evidence>
<dbReference type="CTD" id="10695"/>
<evidence type="ECO:0000256" key="8">
    <source>
        <dbReference type="ARBA" id="ARBA00039470"/>
    </source>
</evidence>
<feature type="region of interest" description="Disordered" evidence="9">
    <location>
        <begin position="198"/>
        <end position="282"/>
    </location>
</feature>
<proteinExistence type="inferred from homology"/>
<comment type="similarity">
    <text evidence="2">Belongs to the canopy family.</text>
</comment>
<evidence type="ECO:0000256" key="3">
    <source>
        <dbReference type="ARBA" id="ARBA00022588"/>
    </source>
</evidence>
<dbReference type="FunCoup" id="A0A671TNH1">
    <property type="interactions" value="424"/>
</dbReference>
<reference evidence="12" key="3">
    <citation type="submission" date="2025-09" db="UniProtKB">
        <authorList>
            <consortium name="Ensembl"/>
        </authorList>
    </citation>
    <scope>IDENTIFICATION</scope>
</reference>
<dbReference type="PANTHER" id="PTHR15382:SF2">
    <property type="entry name" value="PROTEIN CANOPY HOMOLOG 3"/>
    <property type="match status" value="1"/>
</dbReference>
<evidence type="ECO:0000256" key="9">
    <source>
        <dbReference type="SAM" id="MobiDB-lite"/>
    </source>
</evidence>
<feature type="domain" description="DUF3456" evidence="11">
    <location>
        <begin position="33"/>
        <end position="192"/>
    </location>
</feature>
<dbReference type="InterPro" id="IPR021852">
    <property type="entry name" value="DUF3456"/>
</dbReference>
<evidence type="ECO:0000259" key="11">
    <source>
        <dbReference type="Pfam" id="PF11938"/>
    </source>
</evidence>
<dbReference type="Ensembl" id="ENSSAUT00010003134.1">
    <property type="protein sequence ID" value="ENSSAUP00010002951.1"/>
    <property type="gene ID" value="ENSSAUG00010001480.1"/>
</dbReference>
<sequence length="282" mass="31892">MNLAGFLSVFWVISSVGAAKKEGEDDWVHLPNKCEVCKFVSIEMKSAFHETGKTKEVIDRNYNFIDSKGAPPIKYIKSDLRFIEVVENVCQRLLEYNLHKERTGSNRFAKGMSETFSTLHGLVNKGVNVVMDIPYELWNETSAEVAELKKQCDVMVEQYEEVIEDWYKGNQEEDLTMYLCDKHVLKGQDKACLSEDWTPQKHKKGDQAAIAEDKKKKKKKKGGKKEGGDGGSEGEKSTKKKKEKKVKKKKKSKAPVEKTDGGVSSDEEIQPQVPLPGQKTEL</sequence>
<keyword evidence="4 10" id="KW-0732">Signal</keyword>